<dbReference type="Pfam" id="PF18655">
    <property type="entry name" value="SHIRT"/>
    <property type="match status" value="1"/>
</dbReference>
<name>A0A1Y4L522_9FIRM</name>
<dbReference type="RefSeq" id="WP_087374010.1">
    <property type="nucleotide sequence ID" value="NZ_NFKK01000016.1"/>
</dbReference>
<comment type="caution">
    <text evidence="5">The sequence shown here is derived from an EMBL/GenBank/DDBJ whole genome shotgun (WGS) entry which is preliminary data.</text>
</comment>
<proteinExistence type="predicted"/>
<protein>
    <recommendedName>
        <fullName evidence="4">SLH domain-containing protein</fullName>
    </recommendedName>
</protein>
<feature type="domain" description="SLH" evidence="4">
    <location>
        <begin position="1240"/>
        <end position="1304"/>
    </location>
</feature>
<feature type="domain" description="SLH" evidence="4">
    <location>
        <begin position="1305"/>
        <end position="1368"/>
    </location>
</feature>
<evidence type="ECO:0000313" key="6">
    <source>
        <dbReference type="Proteomes" id="UP000195897"/>
    </source>
</evidence>
<feature type="signal peptide" evidence="3">
    <location>
        <begin position="1"/>
        <end position="24"/>
    </location>
</feature>
<reference evidence="6" key="1">
    <citation type="submission" date="2017-04" db="EMBL/GenBank/DDBJ databases">
        <title>Function of individual gut microbiota members based on whole genome sequencing of pure cultures obtained from chicken caecum.</title>
        <authorList>
            <person name="Medvecky M."/>
            <person name="Cejkova D."/>
            <person name="Polansky O."/>
            <person name="Karasova D."/>
            <person name="Kubasova T."/>
            <person name="Cizek A."/>
            <person name="Rychlik I."/>
        </authorList>
    </citation>
    <scope>NUCLEOTIDE SEQUENCE [LARGE SCALE GENOMIC DNA]</scope>
    <source>
        <strain evidence="6">An180</strain>
    </source>
</reference>
<keyword evidence="3" id="KW-0732">Signal</keyword>
<dbReference type="InterPro" id="IPR001119">
    <property type="entry name" value="SLH_dom"/>
</dbReference>
<dbReference type="PANTHER" id="PTHR43308">
    <property type="entry name" value="OUTER MEMBRANE PROTEIN ALPHA-RELATED"/>
    <property type="match status" value="1"/>
</dbReference>
<dbReference type="PROSITE" id="PS51272">
    <property type="entry name" value="SLH"/>
    <property type="match status" value="3"/>
</dbReference>
<accession>A0A1Y4L522</accession>
<evidence type="ECO:0000256" key="1">
    <source>
        <dbReference type="ARBA" id="ARBA00022737"/>
    </source>
</evidence>
<feature type="region of interest" description="Disordered" evidence="2">
    <location>
        <begin position="1216"/>
        <end position="1240"/>
    </location>
</feature>
<feature type="compositionally biased region" description="Acidic residues" evidence="2">
    <location>
        <begin position="1228"/>
        <end position="1240"/>
    </location>
</feature>
<keyword evidence="1" id="KW-0677">Repeat</keyword>
<evidence type="ECO:0000313" key="5">
    <source>
        <dbReference type="EMBL" id="OUP51875.1"/>
    </source>
</evidence>
<feature type="domain" description="SLH" evidence="4">
    <location>
        <begin position="1369"/>
        <end position="1427"/>
    </location>
</feature>
<organism evidence="5 6">
    <name type="scientific">Butyricicoccus pullicaecorum</name>
    <dbReference type="NCBI Taxonomy" id="501571"/>
    <lineage>
        <taxon>Bacteria</taxon>
        <taxon>Bacillati</taxon>
        <taxon>Bacillota</taxon>
        <taxon>Clostridia</taxon>
        <taxon>Eubacteriales</taxon>
        <taxon>Butyricicoccaceae</taxon>
        <taxon>Butyricicoccus</taxon>
    </lineage>
</organism>
<feature type="compositionally biased region" description="Basic and acidic residues" evidence="2">
    <location>
        <begin position="1216"/>
        <end position="1227"/>
    </location>
</feature>
<dbReference type="Pfam" id="PF01345">
    <property type="entry name" value="DUF11"/>
    <property type="match status" value="1"/>
</dbReference>
<dbReference type="InterPro" id="IPR041030">
    <property type="entry name" value="SHIRT"/>
</dbReference>
<dbReference type="Pfam" id="PF00395">
    <property type="entry name" value="SLH"/>
    <property type="match status" value="3"/>
</dbReference>
<evidence type="ECO:0000256" key="2">
    <source>
        <dbReference type="SAM" id="MobiDB-lite"/>
    </source>
</evidence>
<dbReference type="InterPro" id="IPR001434">
    <property type="entry name" value="OmcB-like_DUF11"/>
</dbReference>
<dbReference type="EMBL" id="NFKK01000016">
    <property type="protein sequence ID" value="OUP51875.1"/>
    <property type="molecule type" value="Genomic_DNA"/>
</dbReference>
<evidence type="ECO:0000256" key="3">
    <source>
        <dbReference type="SAM" id="SignalP"/>
    </source>
</evidence>
<dbReference type="InterPro" id="IPR051465">
    <property type="entry name" value="Cell_Envelope_Struct_Comp"/>
</dbReference>
<dbReference type="Proteomes" id="UP000195897">
    <property type="component" value="Unassembled WGS sequence"/>
</dbReference>
<sequence length="1488" mass="165283">MRLKRLISAFITCAMLMTFIPAQAFAVNDAVEEQTETVQLNEELVESDGLDSAAPDTLKTHIEDKGEKSIALGESITLSGTSGWGHKWESSDSRSVSVREGWWDHSQADITAEDFTEEPVIITHKYKPSLVGGWKSECWEVTVTSPAAKFFVLKAAGNEPESGEDQGQDNYYPNADDTIEVDGITYDETTGLPGFLTEKGYELLQDNDGEYFALGGETPIDGKLVEQPIQKFMDALYEKAKLQEDQDIVWYVMKDQEDGYHVDGYVSNIPVDVTYVANYPDSIEEVAYTDDTVTGSDYSILSLVDCGFQIPEGYEFAGWKLKNSDTDPDKTYRPGSKFALRQEETFVAQWEKNEEPVGSTDGYFYVLKPGSQDDPTTTDPQHFYYVGKGSLQETPEEKFDFDNGVKGQISSFPKDWPAGADEIKDVVGKNFENVFWYRVSLENGANSNDPENPALPSSEDGKNAWHIDGILMPEDPNYQVRFILRQDETETVLNVYDIESGTPISDQNIADTANKALEIGKPGEGYVVQWKTADNQIVTDEQIISATENAQAEQVLVFYAEFTELVQPAMPTVQDALAVYKKTVVAPESAEPFQPTAFQFKLEKQNTDGYWDEVSSLTGKLSTVPVSQSVQNLTIAGTTDVLEAGTYRLSEIQTAEDLMSWEENDRQFEFTVTDDGKIVRDEEATVFVNTYLAPDLSIEKALTLVNGKQYNDGQSVQSGDVLTYQITVKNDGNKDARGPFNVTDSMWSGNGLLDSVEFTNANEEISNSPVEAHPISGGTIVVQEVPAGSQYVFTYHYTVQMADEGKTLSNTVKLTSSDVDINDSVNVEVEKTHCTITYEYQSGTAGKQLPTDLLPAVPEAQVFHVGDLMNEVPVPGKTTIETEDGTWQFMGWYSEGILLNLPVRIDKDMHVIGLWNFYEYNTHDVKVQYVLEDGADEVTLDKATLSAKHNASWEVSVSETENLADVSDLAVARTVENNGKHYAFKGFQGGDLNGKVTEDLTIIVVYGLDEIGGGSDQKQPDGVPDGYQATVTYRVVNGTWSDGTELDRTEVFDLYSFDDVAAKWVQIPNVTLGNTIPTGMLADANYVGQRGAWSEDITSETAVKGDATYIYRFGDAAADEIVVYYDDDGSGYGEVTSAPRQVFTEAGWQTIPGSTTRVRIHLTATAEDDGGRTYFDEWQGSLVDNLDRDITENENLDVWVEAEIGQTYTIIANFDRDSGGGAHHPDAGDGDDDDNDRDDDTEEIIDEEVPLAETPWLNTEDHYAYIIGYSEDGTVRPNANITRAEVATIFFRLLTDEARDQFWMTSNNFSDVLPNDWYNNAVSTMVNMGIIQGYEDGTFRPNANITRAEFAAIAARFMASGYGVEDDLFTDIANHWARESINDAAMAGWINGYEDGTFRPDAAITRAEAVTLVNNVLQRKPDADHMLDSMIKWPDNSEGTWYYEAIQEATNSHDYDLFEDAEYETWTALQENRDWAALEKDWANAHSA</sequence>
<evidence type="ECO:0000259" key="4">
    <source>
        <dbReference type="PROSITE" id="PS51272"/>
    </source>
</evidence>
<gene>
    <name evidence="5" type="ORF">B5F17_11550</name>
</gene>
<dbReference type="PANTHER" id="PTHR43308:SF5">
    <property type="entry name" value="S-LAYER PROTEIN _ PEPTIDOGLYCAN ENDO-BETA-N-ACETYLGLUCOSAMINIDASE"/>
    <property type="match status" value="1"/>
</dbReference>
<feature type="chain" id="PRO_5012260634" description="SLH domain-containing protein" evidence="3">
    <location>
        <begin position="25"/>
        <end position="1488"/>
    </location>
</feature>